<comment type="function">
    <text evidence="12">Component of the F(0) channel, it forms part of the peripheral stalk, linking F(1) to F(0). The b'-subunit is a diverged and duplicated form of b found in plants and photosynthetic bacteria.</text>
</comment>
<dbReference type="EMBL" id="CP118166">
    <property type="protein sequence ID" value="WDI32298.1"/>
    <property type="molecule type" value="Genomic_DNA"/>
</dbReference>
<evidence type="ECO:0000256" key="14">
    <source>
        <dbReference type="ARBA" id="ARBA00037847"/>
    </source>
</evidence>
<evidence type="ECO:0000313" key="19">
    <source>
        <dbReference type="Proteomes" id="UP001214043"/>
    </source>
</evidence>
<keyword evidence="17" id="KW-0175">Coiled coil</keyword>
<keyword evidence="4 15" id="KW-0138">CF(0)</keyword>
<keyword evidence="5 15" id="KW-0812">Transmembrane</keyword>
<comment type="subunit">
    <text evidence="13">F-type ATPases have 2 components, F(1) - the catalytic core - and F(0) - the membrane proton channel. F(1) has five subunits: alpha(3), beta(3), gamma(1), delta(1), epsilon(1). F(0) has four main subunits: a(1), b(2) and c(10-14). The alpha and beta chains form an alternating ring which encloses part of the gamma chain. F(1) is attached to F(0) by a central stalk formed by the gamma and epsilon chains, while a peripheral stalk is formed by the delta and b chains.</text>
</comment>
<evidence type="ECO:0000256" key="6">
    <source>
        <dbReference type="ARBA" id="ARBA00022781"/>
    </source>
</evidence>
<gene>
    <name evidence="15 18" type="primary">atpF</name>
    <name evidence="18" type="ORF">PUV54_03715</name>
</gene>
<feature type="transmembrane region" description="Helical" evidence="15">
    <location>
        <begin position="28"/>
        <end position="48"/>
    </location>
</feature>
<accession>A0AAE9ZG33</accession>
<comment type="subunit">
    <text evidence="15">F-type ATPases have 2 components, F(1) - the catalytic core - and F(0) - the membrane proton channel. F(1) has five subunits: alpha(3), beta(3), gamma(1), delta(1), epsilon(1). F(0) has three main subunits: a(1), b(2) and c(10-14). The alpha and beta chains form an alternating ring which encloses part of the gamma chain. F(1) is attached to F(0) by a central stalk formed by the gamma and epsilon chains, while a peripheral stalk is formed by the delta and b chains.</text>
</comment>
<evidence type="ECO:0000256" key="12">
    <source>
        <dbReference type="ARBA" id="ARBA00025614"/>
    </source>
</evidence>
<dbReference type="HAMAP" id="MF_01398">
    <property type="entry name" value="ATP_synth_b_bprime"/>
    <property type="match status" value="1"/>
</dbReference>
<evidence type="ECO:0000256" key="1">
    <source>
        <dbReference type="ARBA" id="ARBA00005513"/>
    </source>
</evidence>
<reference evidence="18" key="1">
    <citation type="submission" date="2023-02" db="EMBL/GenBank/DDBJ databases">
        <title>Genome sequence of Hyphococcus flavus.</title>
        <authorList>
            <person name="Rong J.-C."/>
            <person name="Zhao Q."/>
            <person name="Yi M."/>
            <person name="Wu J.-Y."/>
        </authorList>
    </citation>
    <scope>NUCLEOTIDE SEQUENCE</scope>
    <source>
        <strain evidence="18">MCCC 1K03223</strain>
    </source>
</reference>
<dbReference type="InterPro" id="IPR002146">
    <property type="entry name" value="ATP_synth_b/b'su_bac/chlpt"/>
</dbReference>
<evidence type="ECO:0000256" key="5">
    <source>
        <dbReference type="ARBA" id="ARBA00022692"/>
    </source>
</evidence>
<keyword evidence="6 15" id="KW-0375">Hydrogen ion transport</keyword>
<feature type="coiled-coil region" evidence="17">
    <location>
        <begin position="60"/>
        <end position="138"/>
    </location>
</feature>
<keyword evidence="9 15" id="KW-0472">Membrane</keyword>
<evidence type="ECO:0000256" key="11">
    <source>
        <dbReference type="ARBA" id="ARBA00025198"/>
    </source>
</evidence>
<organism evidence="18 19">
    <name type="scientific">Hyphococcus flavus</name>
    <dbReference type="NCBI Taxonomy" id="1866326"/>
    <lineage>
        <taxon>Bacteria</taxon>
        <taxon>Pseudomonadati</taxon>
        <taxon>Pseudomonadota</taxon>
        <taxon>Alphaproteobacteria</taxon>
        <taxon>Parvularculales</taxon>
        <taxon>Parvularculaceae</taxon>
        <taxon>Hyphococcus</taxon>
    </lineage>
</organism>
<dbReference type="CDD" id="cd06503">
    <property type="entry name" value="ATP-synt_Fo_b"/>
    <property type="match status" value="1"/>
</dbReference>
<evidence type="ECO:0000256" key="9">
    <source>
        <dbReference type="ARBA" id="ARBA00023136"/>
    </source>
</evidence>
<evidence type="ECO:0000256" key="4">
    <source>
        <dbReference type="ARBA" id="ARBA00022547"/>
    </source>
</evidence>
<name>A0AAE9ZG33_9PROT</name>
<evidence type="ECO:0000256" key="10">
    <source>
        <dbReference type="ARBA" id="ARBA00023310"/>
    </source>
</evidence>
<proteinExistence type="inferred from homology"/>
<keyword evidence="2 15" id="KW-0813">Transport</keyword>
<dbReference type="RefSeq" id="WP_274494218.1">
    <property type="nucleotide sequence ID" value="NZ_CP118166.1"/>
</dbReference>
<keyword evidence="3 15" id="KW-1003">Cell membrane</keyword>
<comment type="similarity">
    <text evidence="1 15 16">Belongs to the ATPase B chain family.</text>
</comment>
<evidence type="ECO:0000256" key="17">
    <source>
        <dbReference type="SAM" id="Coils"/>
    </source>
</evidence>
<dbReference type="PANTHER" id="PTHR33445:SF1">
    <property type="entry name" value="ATP SYNTHASE SUBUNIT B"/>
    <property type="match status" value="1"/>
</dbReference>
<dbReference type="GO" id="GO:0012505">
    <property type="term" value="C:endomembrane system"/>
    <property type="evidence" value="ECO:0007669"/>
    <property type="project" value="UniProtKB-SubCell"/>
</dbReference>
<dbReference type="GO" id="GO:0045259">
    <property type="term" value="C:proton-transporting ATP synthase complex"/>
    <property type="evidence" value="ECO:0007669"/>
    <property type="project" value="UniProtKB-KW"/>
</dbReference>
<dbReference type="GO" id="GO:0005886">
    <property type="term" value="C:plasma membrane"/>
    <property type="evidence" value="ECO:0007669"/>
    <property type="project" value="UniProtKB-SubCell"/>
</dbReference>
<evidence type="ECO:0000256" key="8">
    <source>
        <dbReference type="ARBA" id="ARBA00023065"/>
    </source>
</evidence>
<comment type="function">
    <text evidence="11 15">F(1)F(0) ATP synthase produces ATP from ADP in the presence of a proton or sodium gradient. F-type ATPases consist of two structural domains, F(1) containing the extramembraneous catalytic core and F(0) containing the membrane proton channel, linked together by a central stalk and a peripheral stalk. During catalysis, ATP synthesis in the catalytic domain of F(1) is coupled via a rotary mechanism of the central stalk subunits to proton translocation.</text>
</comment>
<dbReference type="Pfam" id="PF00430">
    <property type="entry name" value="ATP-synt_B"/>
    <property type="match status" value="1"/>
</dbReference>
<comment type="subcellular location">
    <subcellularLocation>
        <location evidence="15">Cell membrane</location>
        <topology evidence="15">Single-pass membrane protein</topology>
    </subcellularLocation>
    <subcellularLocation>
        <location evidence="14">Endomembrane system</location>
        <topology evidence="14">Single-pass membrane protein</topology>
    </subcellularLocation>
</comment>
<evidence type="ECO:0000256" key="7">
    <source>
        <dbReference type="ARBA" id="ARBA00022989"/>
    </source>
</evidence>
<evidence type="ECO:0000256" key="3">
    <source>
        <dbReference type="ARBA" id="ARBA00022475"/>
    </source>
</evidence>
<sequence length="184" mass="20046">MISLASIALAAADEAGSGHESVGLLQDTSFYVLIAFLIVIGVFARAGVHKMIIGGLDKRASKIADEINEARKMREEAQELLAGYQRRQREAEEEAAAIIEAAKKDAKRLAEEARDKIAEQTERRTKAAEDKITRAEAQAISEVRGQTADLAIEAARAIIRERMDGGAQSAFIDREIAGLRDKLN</sequence>
<keyword evidence="7 15" id="KW-1133">Transmembrane helix</keyword>
<keyword evidence="19" id="KW-1185">Reference proteome</keyword>
<dbReference type="KEGG" id="hfl:PUV54_03715"/>
<dbReference type="InterPro" id="IPR005864">
    <property type="entry name" value="ATP_synth_F0_bsu_bac"/>
</dbReference>
<dbReference type="PANTHER" id="PTHR33445">
    <property type="entry name" value="ATP SYNTHASE SUBUNIT B', CHLOROPLASTIC"/>
    <property type="match status" value="1"/>
</dbReference>
<dbReference type="NCBIfam" id="TIGR01144">
    <property type="entry name" value="ATP_synt_b"/>
    <property type="match status" value="1"/>
</dbReference>
<dbReference type="InterPro" id="IPR050059">
    <property type="entry name" value="ATP_synthase_B_chain"/>
</dbReference>
<protein>
    <recommendedName>
        <fullName evidence="15">ATP synthase subunit b</fullName>
    </recommendedName>
    <alternativeName>
        <fullName evidence="15">ATP synthase F(0) sector subunit b</fullName>
    </alternativeName>
    <alternativeName>
        <fullName evidence="15">ATPase subunit I</fullName>
    </alternativeName>
    <alternativeName>
        <fullName evidence="15">F-type ATPase subunit b</fullName>
        <shortName evidence="15">F-ATPase subunit b</shortName>
    </alternativeName>
</protein>
<keyword evidence="8 15" id="KW-0406">Ion transport</keyword>
<evidence type="ECO:0000256" key="13">
    <source>
        <dbReference type="ARBA" id="ARBA00026054"/>
    </source>
</evidence>
<evidence type="ECO:0000256" key="16">
    <source>
        <dbReference type="RuleBase" id="RU003848"/>
    </source>
</evidence>
<keyword evidence="10 15" id="KW-0066">ATP synthesis</keyword>
<dbReference type="GO" id="GO:0046961">
    <property type="term" value="F:proton-transporting ATPase activity, rotational mechanism"/>
    <property type="evidence" value="ECO:0007669"/>
    <property type="project" value="TreeGrafter"/>
</dbReference>
<dbReference type="GO" id="GO:0046933">
    <property type="term" value="F:proton-transporting ATP synthase activity, rotational mechanism"/>
    <property type="evidence" value="ECO:0007669"/>
    <property type="project" value="UniProtKB-UniRule"/>
</dbReference>
<dbReference type="AlphaFoldDB" id="A0AAE9ZG33"/>
<evidence type="ECO:0000256" key="2">
    <source>
        <dbReference type="ARBA" id="ARBA00022448"/>
    </source>
</evidence>
<evidence type="ECO:0000256" key="15">
    <source>
        <dbReference type="HAMAP-Rule" id="MF_01398"/>
    </source>
</evidence>
<evidence type="ECO:0000313" key="18">
    <source>
        <dbReference type="EMBL" id="WDI32298.1"/>
    </source>
</evidence>
<dbReference type="Proteomes" id="UP001214043">
    <property type="component" value="Chromosome"/>
</dbReference>